<feature type="compositionally biased region" description="Basic and acidic residues" evidence="1">
    <location>
        <begin position="34"/>
        <end position="43"/>
    </location>
</feature>
<feature type="compositionally biased region" description="Polar residues" evidence="1">
    <location>
        <begin position="82"/>
        <end position="91"/>
    </location>
</feature>
<name>A0A2J6Q6T4_9HELO</name>
<dbReference type="EMBL" id="KZ613479">
    <property type="protein sequence ID" value="PMD21976.1"/>
    <property type="molecule type" value="Genomic_DNA"/>
</dbReference>
<keyword evidence="3" id="KW-1185">Reference proteome</keyword>
<organism evidence="2 3">
    <name type="scientific">Hyaloscypha hepaticicola</name>
    <dbReference type="NCBI Taxonomy" id="2082293"/>
    <lineage>
        <taxon>Eukaryota</taxon>
        <taxon>Fungi</taxon>
        <taxon>Dikarya</taxon>
        <taxon>Ascomycota</taxon>
        <taxon>Pezizomycotina</taxon>
        <taxon>Leotiomycetes</taxon>
        <taxon>Helotiales</taxon>
        <taxon>Hyaloscyphaceae</taxon>
        <taxon>Hyaloscypha</taxon>
    </lineage>
</organism>
<feature type="region of interest" description="Disordered" evidence="1">
    <location>
        <begin position="1"/>
        <end position="50"/>
    </location>
</feature>
<accession>A0A2J6Q6T4</accession>
<evidence type="ECO:0000313" key="3">
    <source>
        <dbReference type="Proteomes" id="UP000235672"/>
    </source>
</evidence>
<feature type="region of interest" description="Disordered" evidence="1">
    <location>
        <begin position="192"/>
        <end position="224"/>
    </location>
</feature>
<protein>
    <submittedName>
        <fullName evidence="2">Uncharacterized protein</fullName>
    </submittedName>
</protein>
<proteinExistence type="predicted"/>
<dbReference type="Proteomes" id="UP000235672">
    <property type="component" value="Unassembled WGS sequence"/>
</dbReference>
<dbReference type="AlphaFoldDB" id="A0A2J6Q6T4"/>
<feature type="region of interest" description="Disordered" evidence="1">
    <location>
        <begin position="79"/>
        <end position="107"/>
    </location>
</feature>
<reference evidence="2 3" key="1">
    <citation type="submission" date="2016-05" db="EMBL/GenBank/DDBJ databases">
        <title>A degradative enzymes factory behind the ericoid mycorrhizal symbiosis.</title>
        <authorList>
            <consortium name="DOE Joint Genome Institute"/>
            <person name="Martino E."/>
            <person name="Morin E."/>
            <person name="Grelet G."/>
            <person name="Kuo A."/>
            <person name="Kohler A."/>
            <person name="Daghino S."/>
            <person name="Barry K."/>
            <person name="Choi C."/>
            <person name="Cichocki N."/>
            <person name="Clum A."/>
            <person name="Copeland A."/>
            <person name="Hainaut M."/>
            <person name="Haridas S."/>
            <person name="Labutti K."/>
            <person name="Lindquist E."/>
            <person name="Lipzen A."/>
            <person name="Khouja H.-R."/>
            <person name="Murat C."/>
            <person name="Ohm R."/>
            <person name="Olson A."/>
            <person name="Spatafora J."/>
            <person name="Veneault-Fourrey C."/>
            <person name="Henrissat B."/>
            <person name="Grigoriev I."/>
            <person name="Martin F."/>
            <person name="Perotto S."/>
        </authorList>
    </citation>
    <scope>NUCLEOTIDE SEQUENCE [LARGE SCALE GENOMIC DNA]</scope>
    <source>
        <strain evidence="2 3">UAMH 7357</strain>
    </source>
</reference>
<feature type="compositionally biased region" description="Basic and acidic residues" evidence="1">
    <location>
        <begin position="214"/>
        <end position="224"/>
    </location>
</feature>
<evidence type="ECO:0000313" key="2">
    <source>
        <dbReference type="EMBL" id="PMD21976.1"/>
    </source>
</evidence>
<evidence type="ECO:0000256" key="1">
    <source>
        <dbReference type="SAM" id="MobiDB-lite"/>
    </source>
</evidence>
<gene>
    <name evidence="2" type="ORF">NA56DRAFT_658458</name>
</gene>
<sequence length="224" mass="24780">MWGKEKGESLSTLYLRNRRQDRAASSEGGGGCKSENEGKHEEFGGYGGQQGLKVADSELLEPKVCGLELANFHAARPVASEAPSSKALSETDQVHALQKKKNRHSQELPTRSIYRGHQLHKSCQSDNVFEVPSPANEGAEKECYDIEAEEGRAKGLLSQSGQSQPQPLIENTGLFHPFQIPLQAHCQNQCRTELSLQRRQATAPTKKARITHPRAKDAMKPREK</sequence>
<feature type="compositionally biased region" description="Polar residues" evidence="1">
    <location>
        <begin position="192"/>
        <end position="203"/>
    </location>
</feature>